<keyword evidence="1" id="KW-0732">Signal</keyword>
<evidence type="ECO:0000313" key="2">
    <source>
        <dbReference type="EMBL" id="GAA2719379.1"/>
    </source>
</evidence>
<reference evidence="3" key="1">
    <citation type="journal article" date="2019" name="Int. J. Syst. Evol. Microbiol.">
        <title>The Global Catalogue of Microorganisms (GCM) 10K type strain sequencing project: providing services to taxonomists for standard genome sequencing and annotation.</title>
        <authorList>
            <consortium name="The Broad Institute Genomics Platform"/>
            <consortium name="The Broad Institute Genome Sequencing Center for Infectious Disease"/>
            <person name="Wu L."/>
            <person name="Ma J."/>
        </authorList>
    </citation>
    <scope>NUCLEOTIDE SEQUENCE [LARGE SCALE GENOMIC DNA]</scope>
    <source>
        <strain evidence="3">JCM 8201</strain>
    </source>
</reference>
<evidence type="ECO:0000313" key="3">
    <source>
        <dbReference type="Proteomes" id="UP001501842"/>
    </source>
</evidence>
<keyword evidence="3" id="KW-1185">Reference proteome</keyword>
<name>A0ABP6GA16_9ACTN</name>
<dbReference type="RefSeq" id="WP_344448410.1">
    <property type="nucleotide sequence ID" value="NZ_BAAATZ010000002.1"/>
</dbReference>
<protein>
    <submittedName>
        <fullName evidence="2">Uncharacterized protein</fullName>
    </submittedName>
</protein>
<proteinExistence type="predicted"/>
<dbReference type="EMBL" id="BAAATZ010000002">
    <property type="protein sequence ID" value="GAA2719379.1"/>
    <property type="molecule type" value="Genomic_DNA"/>
</dbReference>
<evidence type="ECO:0000256" key="1">
    <source>
        <dbReference type="SAM" id="SignalP"/>
    </source>
</evidence>
<dbReference type="Proteomes" id="UP001501842">
    <property type="component" value="Unassembled WGS sequence"/>
</dbReference>
<comment type="caution">
    <text evidence="2">The sequence shown here is derived from an EMBL/GenBank/DDBJ whole genome shotgun (WGS) entry which is preliminary data.</text>
</comment>
<sequence length="240" mass="25823">MKRGTGLALMLAAVIAAPLTAVPAQAAPSGERRAPSIRVTPNPALIRADRATWVAVTVDFEGPRNFYDGVLVEMKANNGAGYGYQNLTDPENDGVWTGRVKFDTLNATPGKWRVESSAIDADTGEEVRGPETAFAFKAVTRLSAAVKPKKVRKGGPLKVGGRLQGVSVVGYEDLAKRQVKIYYRPQGKKKWSLAGKAKTNSLGRFTKTFRPKKSGSILLVWSGNSLYAPSKSKSIAFRVG</sequence>
<organism evidence="2 3">
    <name type="scientific">Actinocorallia aurantiaca</name>
    <dbReference type="NCBI Taxonomy" id="46204"/>
    <lineage>
        <taxon>Bacteria</taxon>
        <taxon>Bacillati</taxon>
        <taxon>Actinomycetota</taxon>
        <taxon>Actinomycetes</taxon>
        <taxon>Streptosporangiales</taxon>
        <taxon>Thermomonosporaceae</taxon>
        <taxon>Actinocorallia</taxon>
    </lineage>
</organism>
<gene>
    <name evidence="2" type="ORF">GCM10010439_04780</name>
</gene>
<accession>A0ABP6GA16</accession>
<feature type="signal peptide" evidence="1">
    <location>
        <begin position="1"/>
        <end position="26"/>
    </location>
</feature>
<feature type="chain" id="PRO_5045942204" evidence="1">
    <location>
        <begin position="27"/>
        <end position="240"/>
    </location>
</feature>